<name>A0A0S7BKR3_9CHLR</name>
<dbReference type="Gene3D" id="3.30.300.130">
    <property type="entry name" value="Fe-S cluster assembly (FSCA)"/>
    <property type="match status" value="1"/>
</dbReference>
<reference evidence="2" key="1">
    <citation type="submission" date="2015-07" db="EMBL/GenBank/DDBJ databases">
        <title>Draft Genome Sequences of Anaerolinea thermolimosa IMO-1, Bellilinea caldifistulae GOMI-1, Leptolinea tardivitalis YMTK-2, Levilinea saccharolytica KIBI-1,Longilinea arvoryzae KOME-1, Previously Described as Members of the Anaerolineaceae (Chloroflexi).</title>
        <authorList>
            <person name="Sekiguchi Y."/>
            <person name="Ohashi A."/>
            <person name="Matsuura N."/>
            <person name="Tourlousse M.D."/>
        </authorList>
    </citation>
    <scope>NUCLEOTIDE SEQUENCE [LARGE SCALE GENOMIC DNA]</scope>
    <source>
        <strain evidence="2">KOME-1</strain>
    </source>
</reference>
<feature type="domain" description="MIP18 family-like" evidence="1">
    <location>
        <begin position="24"/>
        <end position="87"/>
    </location>
</feature>
<evidence type="ECO:0000313" key="3">
    <source>
        <dbReference type="Proteomes" id="UP000055060"/>
    </source>
</evidence>
<dbReference type="InterPro" id="IPR002744">
    <property type="entry name" value="MIP18-like"/>
</dbReference>
<evidence type="ECO:0000259" key="1">
    <source>
        <dbReference type="Pfam" id="PF01883"/>
    </source>
</evidence>
<proteinExistence type="predicted"/>
<dbReference type="Proteomes" id="UP000055060">
    <property type="component" value="Unassembled WGS sequence"/>
</dbReference>
<dbReference type="Pfam" id="PF01883">
    <property type="entry name" value="FeS_assembly_P"/>
    <property type="match status" value="1"/>
</dbReference>
<dbReference type="AlphaFoldDB" id="A0A0S7BKR3"/>
<dbReference type="PANTHER" id="PTHR42831">
    <property type="entry name" value="FE-S PROTEIN MATURATION AUXILIARY FACTOR YITW"/>
    <property type="match status" value="1"/>
</dbReference>
<dbReference type="PANTHER" id="PTHR42831:SF1">
    <property type="entry name" value="FE-S PROTEIN MATURATION AUXILIARY FACTOR YITW"/>
    <property type="match status" value="1"/>
</dbReference>
<sequence length="117" mass="13025">MFNGQPGTNRPPWGAEADHPEQCEQLRAKLSEIVDPEIGLNIIQLGLIRDVRIDPDQTVLKMILTTPFCPYGPAMLETTRQKAEEALNLPVVIDLGLEAWDFSMMEEGLGGDWGLYS</sequence>
<dbReference type="InterPro" id="IPR034904">
    <property type="entry name" value="FSCA_dom_sf"/>
</dbReference>
<keyword evidence="3" id="KW-1185">Reference proteome</keyword>
<organism evidence="2">
    <name type="scientific">Longilinea arvoryzae</name>
    <dbReference type="NCBI Taxonomy" id="360412"/>
    <lineage>
        <taxon>Bacteria</taxon>
        <taxon>Bacillati</taxon>
        <taxon>Chloroflexota</taxon>
        <taxon>Anaerolineae</taxon>
        <taxon>Anaerolineales</taxon>
        <taxon>Anaerolineaceae</taxon>
        <taxon>Longilinea</taxon>
    </lineage>
</organism>
<dbReference type="RefSeq" id="WP_075074165.1">
    <property type="nucleotide sequence ID" value="NZ_DF967972.1"/>
</dbReference>
<dbReference type="STRING" id="360412.LARV_02732"/>
<evidence type="ECO:0000313" key="2">
    <source>
        <dbReference type="EMBL" id="GAP14952.1"/>
    </source>
</evidence>
<dbReference type="InterPro" id="IPR052339">
    <property type="entry name" value="Fe-S_Maturation_MIP18"/>
</dbReference>
<accession>A0A0S7BKR3</accession>
<dbReference type="EMBL" id="DF967972">
    <property type="protein sequence ID" value="GAP14952.1"/>
    <property type="molecule type" value="Genomic_DNA"/>
</dbReference>
<protein>
    <submittedName>
        <fullName evidence="2">Predicted metal-sulfur cluster biosynthetic enzyme</fullName>
    </submittedName>
</protein>
<dbReference type="SUPFAM" id="SSF117916">
    <property type="entry name" value="Fe-S cluster assembly (FSCA) domain-like"/>
    <property type="match status" value="1"/>
</dbReference>
<gene>
    <name evidence="2" type="ORF">LARV_02732</name>
</gene>